<sequence length="365" mass="39544">MAESAHQLAVREQLNEQLEALADLDALLQSSEDETGEIQEVRDQLYEAVQELQAMLADADASFTEPEIEQVEDEAIHAGLGFRAADDEALCGSDDGGNEDDGEELEEVEEPAGMEMPSRASLAMMADAEAVAQAVRAGPQTDTIHFANWEAHTRGVGSKLMAAMGYRKGSGLGVRRDGSAAPIEVQMLRKGAGLGVAALSTTRLKKSSRGGERSRRRKLADATRTAREADRDLQTQLEIETGQPGIFAFINTRLTNGQAQSGQAEATSKGNGKDTDSSGKKGKSEQKHVDRRALAAQQDEVAAVRDKLARLRQMAGRNANDRVISAQVKQKIEAVERELAAAEAMSQHARRAVHAKEKEKKWLKF</sequence>
<feature type="coiled-coil region" evidence="1">
    <location>
        <begin position="14"/>
        <end position="62"/>
    </location>
</feature>
<feature type="compositionally biased region" description="Basic and acidic residues" evidence="2">
    <location>
        <begin position="209"/>
        <end position="233"/>
    </location>
</feature>
<comment type="caution">
    <text evidence="4">The sequence shown here is derived from an EMBL/GenBank/DDBJ whole genome shotgun (WGS) entry which is preliminary data.</text>
</comment>
<feature type="region of interest" description="Disordered" evidence="2">
    <location>
        <begin position="258"/>
        <end position="297"/>
    </location>
</feature>
<evidence type="ECO:0000313" key="4">
    <source>
        <dbReference type="EMBL" id="KAK9904822.1"/>
    </source>
</evidence>
<feature type="compositionally biased region" description="Basic and acidic residues" evidence="2">
    <location>
        <begin position="271"/>
        <end position="293"/>
    </location>
</feature>
<accession>A0ABR2YG82</accession>
<feature type="compositionally biased region" description="Acidic residues" evidence="2">
    <location>
        <begin position="96"/>
        <end position="112"/>
    </location>
</feature>
<dbReference type="PANTHER" id="PTHR47650:SF2">
    <property type="entry name" value="ZINC FINGER CCCH DOMAIN-CONTAINING PROTEIN 22"/>
    <property type="match status" value="1"/>
</dbReference>
<feature type="region of interest" description="Disordered" evidence="2">
    <location>
        <begin position="203"/>
        <end position="237"/>
    </location>
</feature>
<organism evidence="4 5">
    <name type="scientific">Coccomyxa subellipsoidea</name>
    <dbReference type="NCBI Taxonomy" id="248742"/>
    <lineage>
        <taxon>Eukaryota</taxon>
        <taxon>Viridiplantae</taxon>
        <taxon>Chlorophyta</taxon>
        <taxon>core chlorophytes</taxon>
        <taxon>Trebouxiophyceae</taxon>
        <taxon>Trebouxiophyceae incertae sedis</taxon>
        <taxon>Coccomyxaceae</taxon>
        <taxon>Coccomyxa</taxon>
    </lineage>
</organism>
<dbReference type="Proteomes" id="UP001491310">
    <property type="component" value="Unassembled WGS sequence"/>
</dbReference>
<proteinExistence type="predicted"/>
<gene>
    <name evidence="4" type="ORF">WJX75_003237</name>
</gene>
<feature type="region of interest" description="Disordered" evidence="2">
    <location>
        <begin position="90"/>
        <end position="112"/>
    </location>
</feature>
<evidence type="ECO:0000256" key="2">
    <source>
        <dbReference type="SAM" id="MobiDB-lite"/>
    </source>
</evidence>
<dbReference type="PROSITE" id="PS50174">
    <property type="entry name" value="G_PATCH"/>
    <property type="match status" value="1"/>
</dbReference>
<feature type="domain" description="G-patch" evidence="3">
    <location>
        <begin position="153"/>
        <end position="199"/>
    </location>
</feature>
<keyword evidence="1" id="KW-0175">Coiled coil</keyword>
<dbReference type="EMBL" id="JALJOT010000012">
    <property type="protein sequence ID" value="KAK9904822.1"/>
    <property type="molecule type" value="Genomic_DNA"/>
</dbReference>
<evidence type="ECO:0000256" key="1">
    <source>
        <dbReference type="SAM" id="Coils"/>
    </source>
</evidence>
<dbReference type="SMART" id="SM00443">
    <property type="entry name" value="G_patch"/>
    <property type="match status" value="1"/>
</dbReference>
<name>A0ABR2YG82_9CHLO</name>
<protein>
    <recommendedName>
        <fullName evidence="3">G-patch domain-containing protein</fullName>
    </recommendedName>
</protein>
<evidence type="ECO:0000259" key="3">
    <source>
        <dbReference type="PROSITE" id="PS50174"/>
    </source>
</evidence>
<reference evidence="4 5" key="1">
    <citation type="journal article" date="2024" name="Nat. Commun.">
        <title>Phylogenomics reveals the evolutionary origins of lichenization in chlorophyte algae.</title>
        <authorList>
            <person name="Puginier C."/>
            <person name="Libourel C."/>
            <person name="Otte J."/>
            <person name="Skaloud P."/>
            <person name="Haon M."/>
            <person name="Grisel S."/>
            <person name="Petersen M."/>
            <person name="Berrin J.G."/>
            <person name="Delaux P.M."/>
            <person name="Dal Grande F."/>
            <person name="Keller J."/>
        </authorList>
    </citation>
    <scope>NUCLEOTIDE SEQUENCE [LARGE SCALE GENOMIC DNA]</scope>
    <source>
        <strain evidence="4 5">SAG 216-7</strain>
    </source>
</reference>
<dbReference type="PANTHER" id="PTHR47650">
    <property type="entry name" value="ZINC FINGER CCCH DOMAIN-CONTAINING PROTEIN 22"/>
    <property type="match status" value="1"/>
</dbReference>
<dbReference type="Pfam" id="PF01585">
    <property type="entry name" value="G-patch"/>
    <property type="match status" value="1"/>
</dbReference>
<keyword evidence="5" id="KW-1185">Reference proteome</keyword>
<evidence type="ECO:0000313" key="5">
    <source>
        <dbReference type="Proteomes" id="UP001491310"/>
    </source>
</evidence>
<dbReference type="InterPro" id="IPR000467">
    <property type="entry name" value="G_patch_dom"/>
</dbReference>